<gene>
    <name evidence="1" type="ORF">GCM10009850_088290</name>
</gene>
<evidence type="ECO:0000313" key="2">
    <source>
        <dbReference type="Proteomes" id="UP001499843"/>
    </source>
</evidence>
<dbReference type="RefSeq" id="WP_344488800.1">
    <property type="nucleotide sequence ID" value="NZ_BAAAQX010000032.1"/>
</dbReference>
<name>A0ABP5PP52_9ACTN</name>
<sequence>MKVNYEREMGEWTDATARELSETWRGLVETKRPQWVPGPTPMRHPKVDNRIVWIMTADEATLLLQLLRNGSTE</sequence>
<organism evidence="1 2">
    <name type="scientific">Nonomuraea monospora</name>
    <dbReference type="NCBI Taxonomy" id="568818"/>
    <lineage>
        <taxon>Bacteria</taxon>
        <taxon>Bacillati</taxon>
        <taxon>Actinomycetota</taxon>
        <taxon>Actinomycetes</taxon>
        <taxon>Streptosporangiales</taxon>
        <taxon>Streptosporangiaceae</taxon>
        <taxon>Nonomuraea</taxon>
    </lineage>
</organism>
<protein>
    <submittedName>
        <fullName evidence="1">Uncharacterized protein</fullName>
    </submittedName>
</protein>
<evidence type="ECO:0000313" key="1">
    <source>
        <dbReference type="EMBL" id="GAA2213367.1"/>
    </source>
</evidence>
<dbReference type="EMBL" id="BAAAQX010000032">
    <property type="protein sequence ID" value="GAA2213367.1"/>
    <property type="molecule type" value="Genomic_DNA"/>
</dbReference>
<dbReference type="Proteomes" id="UP001499843">
    <property type="component" value="Unassembled WGS sequence"/>
</dbReference>
<accession>A0ABP5PP52</accession>
<proteinExistence type="predicted"/>
<reference evidence="2" key="1">
    <citation type="journal article" date="2019" name="Int. J. Syst. Evol. Microbiol.">
        <title>The Global Catalogue of Microorganisms (GCM) 10K type strain sequencing project: providing services to taxonomists for standard genome sequencing and annotation.</title>
        <authorList>
            <consortium name="The Broad Institute Genomics Platform"/>
            <consortium name="The Broad Institute Genome Sequencing Center for Infectious Disease"/>
            <person name="Wu L."/>
            <person name="Ma J."/>
        </authorList>
    </citation>
    <scope>NUCLEOTIDE SEQUENCE [LARGE SCALE GENOMIC DNA]</scope>
    <source>
        <strain evidence="2">JCM 16114</strain>
    </source>
</reference>
<comment type="caution">
    <text evidence="1">The sequence shown here is derived from an EMBL/GenBank/DDBJ whole genome shotgun (WGS) entry which is preliminary data.</text>
</comment>
<keyword evidence="2" id="KW-1185">Reference proteome</keyword>